<dbReference type="GO" id="GO:0005737">
    <property type="term" value="C:cytoplasm"/>
    <property type="evidence" value="ECO:0007669"/>
    <property type="project" value="UniProtKB-SubCell"/>
</dbReference>
<proteinExistence type="predicted"/>
<dbReference type="GeneID" id="117574824"/>
<keyword evidence="3" id="KW-0963">Cytoplasm</keyword>
<evidence type="ECO:0000313" key="7">
    <source>
        <dbReference type="Proteomes" id="UP000515160"/>
    </source>
</evidence>
<evidence type="ECO:0000313" key="8">
    <source>
        <dbReference type="RefSeq" id="XP_034114693.1"/>
    </source>
</evidence>
<keyword evidence="7" id="KW-1185">Reference proteome</keyword>
<protein>
    <submittedName>
        <fullName evidence="8">Uncharacterized protein LOC117574824</fullName>
    </submittedName>
</protein>
<dbReference type="InterPro" id="IPR040122">
    <property type="entry name" value="Importin_beta"/>
</dbReference>
<dbReference type="PANTHER" id="PTHR10527">
    <property type="entry name" value="IMPORTIN BETA"/>
    <property type="match status" value="1"/>
</dbReference>
<feature type="compositionally biased region" description="Acidic residues" evidence="6">
    <location>
        <begin position="661"/>
        <end position="712"/>
    </location>
</feature>
<comment type="subcellular location">
    <subcellularLocation>
        <location evidence="1">Cytoplasm</location>
    </subcellularLocation>
</comment>
<name>A0A6P8XNQ3_DROAB</name>
<dbReference type="AlphaFoldDB" id="A0A6P8XNQ3"/>
<evidence type="ECO:0000256" key="5">
    <source>
        <dbReference type="ARBA" id="ARBA00022927"/>
    </source>
</evidence>
<feature type="compositionally biased region" description="Basic and acidic residues" evidence="6">
    <location>
        <begin position="713"/>
        <end position="722"/>
    </location>
</feature>
<dbReference type="InterPro" id="IPR016024">
    <property type="entry name" value="ARM-type_fold"/>
</dbReference>
<evidence type="ECO:0000256" key="6">
    <source>
        <dbReference type="SAM" id="MobiDB-lite"/>
    </source>
</evidence>
<dbReference type="Proteomes" id="UP000515160">
    <property type="component" value="Chromosome X"/>
</dbReference>
<evidence type="ECO:0000256" key="1">
    <source>
        <dbReference type="ARBA" id="ARBA00004496"/>
    </source>
</evidence>
<feature type="region of interest" description="Disordered" evidence="6">
    <location>
        <begin position="655"/>
        <end position="733"/>
    </location>
</feature>
<organism evidence="7 8">
    <name type="scientific">Drosophila albomicans</name>
    <name type="common">Fruit fly</name>
    <dbReference type="NCBI Taxonomy" id="7291"/>
    <lineage>
        <taxon>Eukaryota</taxon>
        <taxon>Metazoa</taxon>
        <taxon>Ecdysozoa</taxon>
        <taxon>Arthropoda</taxon>
        <taxon>Hexapoda</taxon>
        <taxon>Insecta</taxon>
        <taxon>Pterygota</taxon>
        <taxon>Neoptera</taxon>
        <taxon>Endopterygota</taxon>
        <taxon>Diptera</taxon>
        <taxon>Brachycera</taxon>
        <taxon>Muscomorpha</taxon>
        <taxon>Ephydroidea</taxon>
        <taxon>Drosophilidae</taxon>
        <taxon>Drosophila</taxon>
    </lineage>
</organism>
<dbReference type="SUPFAM" id="SSF48371">
    <property type="entry name" value="ARM repeat"/>
    <property type="match status" value="2"/>
</dbReference>
<evidence type="ECO:0000256" key="2">
    <source>
        <dbReference type="ARBA" id="ARBA00022448"/>
    </source>
</evidence>
<keyword evidence="4" id="KW-0677">Repeat</keyword>
<reference evidence="8" key="1">
    <citation type="submission" date="2025-08" db="UniProtKB">
        <authorList>
            <consortium name="RefSeq"/>
        </authorList>
    </citation>
    <scope>IDENTIFICATION</scope>
    <source>
        <strain evidence="8">15112-1751.03</strain>
        <tissue evidence="8">Whole Adult</tissue>
    </source>
</reference>
<feature type="compositionally biased region" description="Polar residues" evidence="6">
    <location>
        <begin position="723"/>
        <end position="733"/>
    </location>
</feature>
<dbReference type="Gene3D" id="1.25.10.10">
    <property type="entry name" value="Leucine-rich Repeat Variant"/>
    <property type="match status" value="2"/>
</dbReference>
<evidence type="ECO:0000256" key="4">
    <source>
        <dbReference type="ARBA" id="ARBA00022737"/>
    </source>
</evidence>
<evidence type="ECO:0000256" key="3">
    <source>
        <dbReference type="ARBA" id="ARBA00022490"/>
    </source>
</evidence>
<sequence length="1152" mass="129336">MESLVNNQLMRLLKDLTSAHPETVRKSSDELAKEFNDSASTLQLCAVLGNAEKQSELRKCAGNLLKTRLADSESWPKDIQRQTQTELLGALKSLRLDDDETLQTLILRNLSVMMQHEEVSEWNESVLNHVETLSKSKDNQQQTLSAIIFRLLAKMAPKMLQNYLQRAQRIFMHIVQQAEAQGQLFSTATEQLLHGWTLIVPLYLKRAAGKQQTELAATLPHIMKLTHAAAYHKSEVGLATSPASCRGISVLCKLNQQMPEMVTQHLQLVLDELCTLASDIKLSDTLRVKAIVGIKSCVRSMRRHIIRLKLMDKLLMTLCGLLALQPPKLDEHGEELFLGASSEEEESEAATPLSEAANTINYVAAHSDTNRVADRALRLMQPQLEQTESPLKRLGALLFLSLMAKGFCDLLADTHLDRFVAAVERGFQDSDDLVRRGAHFALSVMAENLQPEITRLADRVLPLFYNFFDGLSAEQRLVAGDTEVYTRMFCTLEIYCESLKPEMMQPHLAELMKRLMLLLQPNTNSPALRQMCLTTIASLAKLSKQLFAPHFDEVMCATMPLVKHAPDENQLLLRTHAIQVINALGQVNPEKFEKEASNLFASCLDTIKHVAGAQMFTYELLGVLSGYIPKEINAHFSLIMNGILTSIKEAANVEKASDTSKDDDEDDDDDSDAASTDDDDDEDDDDDAENANDDDDDESEDEDDESSTEEESGSVRDGHGDQTEASTRSTESAANYVNGHDEAVMCLKAFAINMPNTLLPYLSESTQRVFTSTDHMEELDKWSAYETLTQFILLYSKQGNVSEAKKHCIQLLPAMVYFVQTAKETVNVVSVMKSIEQLLTVLKSDALAAEGYAEMVFEMLRRTLRRKLNCQFNIGIDQEMETLQQWSQAMYAEQQVMEAAGDLIPVFGHSLTKRQFASYLQTLSKSFVKNLRQSSPSGQVTRSNFFMYTLMGRSMEALGVMAEQYYEVLCYGILDCMQDQRRRIRDFARQQIDWLLTHSTEHNNAETIIAATSCVFGDALAAGSPTPTPLEKDERDLLIAILARMIRIDNKCVAMNTLIPLFLGSLPLQQSFECYIDVMPALHVIFKARMDLLRPHLAEMLEVLLAALQAQHLPNAALRQMTIELVKCIKLDDEALYQQVSEKFEEVRAIIV</sequence>
<dbReference type="GO" id="GO:0006606">
    <property type="term" value="P:protein import into nucleus"/>
    <property type="evidence" value="ECO:0007669"/>
    <property type="project" value="InterPro"/>
</dbReference>
<dbReference type="RefSeq" id="XP_034114693.1">
    <property type="nucleotide sequence ID" value="XM_034258802.2"/>
</dbReference>
<dbReference type="OrthoDB" id="7862313at2759"/>
<keyword evidence="5" id="KW-0653">Protein transport</keyword>
<dbReference type="InterPro" id="IPR011989">
    <property type="entry name" value="ARM-like"/>
</dbReference>
<gene>
    <name evidence="8" type="primary">LOC117574824</name>
</gene>
<keyword evidence="2" id="KW-0813">Transport</keyword>
<accession>A0A6P8XNQ3</accession>